<evidence type="ECO:0000256" key="1">
    <source>
        <dbReference type="ARBA" id="ARBA00004255"/>
    </source>
</evidence>
<name>A0A328HEX7_ARTGO</name>
<protein>
    <submittedName>
        <fullName evidence="5">GPP34 family phosphoprotein</fullName>
    </submittedName>
</protein>
<accession>A0A328HEX7</accession>
<dbReference type="Proteomes" id="UP000249166">
    <property type="component" value="Unassembled WGS sequence"/>
</dbReference>
<organism evidence="5 6">
    <name type="scientific">Arthrobacter globiformis</name>
    <dbReference type="NCBI Taxonomy" id="1665"/>
    <lineage>
        <taxon>Bacteria</taxon>
        <taxon>Bacillati</taxon>
        <taxon>Actinomycetota</taxon>
        <taxon>Actinomycetes</taxon>
        <taxon>Micrococcales</taxon>
        <taxon>Micrococcaceae</taxon>
        <taxon>Arthrobacter</taxon>
    </lineage>
</organism>
<evidence type="ECO:0000256" key="4">
    <source>
        <dbReference type="ARBA" id="ARBA00023136"/>
    </source>
</evidence>
<dbReference type="GO" id="GO:0070273">
    <property type="term" value="F:phosphatidylinositol-4-phosphate binding"/>
    <property type="evidence" value="ECO:0007669"/>
    <property type="project" value="InterPro"/>
</dbReference>
<dbReference type="GO" id="GO:0012505">
    <property type="term" value="C:endomembrane system"/>
    <property type="evidence" value="ECO:0007669"/>
    <property type="project" value="UniProtKB-ARBA"/>
</dbReference>
<dbReference type="AlphaFoldDB" id="A0A328HEX7"/>
<proteinExistence type="predicted"/>
<reference evidence="5 6" key="1">
    <citation type="submission" date="2018-04" db="EMBL/GenBank/DDBJ databases">
        <title>Bacteria isolated from cave deposits of Manipur.</title>
        <authorList>
            <person name="Sahoo D."/>
            <person name="Sarangthem I."/>
            <person name="Nandeibam J."/>
        </authorList>
    </citation>
    <scope>NUCLEOTIDE SEQUENCE [LARGE SCALE GENOMIC DNA]</scope>
    <source>
        <strain evidence="6">mrc11</strain>
    </source>
</reference>
<dbReference type="InterPro" id="IPR008628">
    <property type="entry name" value="GPP34-like"/>
</dbReference>
<keyword evidence="4" id="KW-0472">Membrane</keyword>
<dbReference type="RefSeq" id="WP_111905479.1">
    <property type="nucleotide sequence ID" value="NZ_QLNP01000102.1"/>
</dbReference>
<evidence type="ECO:0000256" key="3">
    <source>
        <dbReference type="ARBA" id="ARBA00023121"/>
    </source>
</evidence>
<dbReference type="Gene3D" id="1.10.3630.10">
    <property type="entry name" value="yeast vps74-n-term truncation variant domain like"/>
    <property type="match status" value="1"/>
</dbReference>
<evidence type="ECO:0000313" key="5">
    <source>
        <dbReference type="EMBL" id="RAM35563.1"/>
    </source>
</evidence>
<dbReference type="EMBL" id="QLNP01000102">
    <property type="protein sequence ID" value="RAM35563.1"/>
    <property type="molecule type" value="Genomic_DNA"/>
</dbReference>
<dbReference type="GO" id="GO:0005737">
    <property type="term" value="C:cytoplasm"/>
    <property type="evidence" value="ECO:0007669"/>
    <property type="project" value="UniProtKB-ARBA"/>
</dbReference>
<dbReference type="Pfam" id="PF05719">
    <property type="entry name" value="GPP34"/>
    <property type="match status" value="1"/>
</dbReference>
<keyword evidence="3" id="KW-0446">Lipid-binding</keyword>
<keyword evidence="2" id="KW-0333">Golgi apparatus</keyword>
<dbReference type="OrthoDB" id="4962633at2"/>
<comment type="subcellular location">
    <subcellularLocation>
        <location evidence="1">Golgi apparatus membrane</location>
        <topology evidence="1">Peripheral membrane protein</topology>
        <orientation evidence="1">Cytoplasmic side</orientation>
    </subcellularLocation>
</comment>
<comment type="caution">
    <text evidence="5">The sequence shown here is derived from an EMBL/GenBank/DDBJ whole genome shotgun (WGS) entry which is preliminary data.</text>
</comment>
<sequence>MTSENPGPGELNLPQAFLLLATNEKDGEPEVPQSVLKAGLAGAILAELDLLGAIQLQGKHVRATGAPPESDFQHQWELIHDKSRPHSPRRWIAMLESRAELHRVYEGMAALGVVNHVGEKHLGVFRTTRYPEKDHAPEAALLARIESVLNGSASDARTVALIGLLHAAGLMDKLSPGAGPARLRDLTGDHWPSRAVRDELRMIRLAEAEAAT</sequence>
<gene>
    <name evidence="5" type="ORF">DBZ45_19460</name>
</gene>
<evidence type="ECO:0000313" key="6">
    <source>
        <dbReference type="Proteomes" id="UP000249166"/>
    </source>
</evidence>
<dbReference type="InterPro" id="IPR038261">
    <property type="entry name" value="GPP34-like_sf"/>
</dbReference>
<evidence type="ECO:0000256" key="2">
    <source>
        <dbReference type="ARBA" id="ARBA00023034"/>
    </source>
</evidence>